<accession>A0A5B7KI43</accession>
<name>A0A5B7KI43_PORTR</name>
<gene>
    <name evidence="1" type="primary">LAC_2</name>
    <name evidence="1" type="ORF">E2C01_102339</name>
</gene>
<evidence type="ECO:0000313" key="2">
    <source>
        <dbReference type="Proteomes" id="UP000324222"/>
    </source>
</evidence>
<proteinExistence type="predicted"/>
<dbReference type="Proteomes" id="UP000324222">
    <property type="component" value="Unassembled WGS sequence"/>
</dbReference>
<evidence type="ECO:0000313" key="1">
    <source>
        <dbReference type="EMBL" id="MPD06524.1"/>
    </source>
</evidence>
<organism evidence="1 2">
    <name type="scientific">Portunus trituberculatus</name>
    <name type="common">Swimming crab</name>
    <name type="synonym">Neptunus trituberculatus</name>
    <dbReference type="NCBI Taxonomy" id="210409"/>
    <lineage>
        <taxon>Eukaryota</taxon>
        <taxon>Metazoa</taxon>
        <taxon>Ecdysozoa</taxon>
        <taxon>Arthropoda</taxon>
        <taxon>Crustacea</taxon>
        <taxon>Multicrustacea</taxon>
        <taxon>Malacostraca</taxon>
        <taxon>Eumalacostraca</taxon>
        <taxon>Eucarida</taxon>
        <taxon>Decapoda</taxon>
        <taxon>Pleocyemata</taxon>
        <taxon>Brachyura</taxon>
        <taxon>Eubrachyura</taxon>
        <taxon>Portunoidea</taxon>
        <taxon>Portunidae</taxon>
        <taxon>Portuninae</taxon>
        <taxon>Portunus</taxon>
    </lineage>
</organism>
<reference evidence="1 2" key="1">
    <citation type="submission" date="2019-05" db="EMBL/GenBank/DDBJ databases">
        <title>Another draft genome of Portunus trituberculatus and its Hox gene families provides insights of decapod evolution.</title>
        <authorList>
            <person name="Jeong J.-H."/>
            <person name="Song I."/>
            <person name="Kim S."/>
            <person name="Choi T."/>
            <person name="Kim D."/>
            <person name="Ryu S."/>
            <person name="Kim W."/>
        </authorList>
    </citation>
    <scope>NUCLEOTIDE SEQUENCE [LARGE SCALE GENOMIC DNA]</scope>
    <source>
        <tissue evidence="1">Muscle</tissue>
    </source>
</reference>
<dbReference type="EMBL" id="VSRR010151723">
    <property type="protein sequence ID" value="MPD06524.1"/>
    <property type="molecule type" value="Genomic_DNA"/>
</dbReference>
<sequence>MCQVLIGINNRITANDDLVRRPPVASDNSTRRDDVRISIGHAFPVSAADKGVLVPQSGHHHLTSDCGIDNVNV</sequence>
<keyword evidence="2" id="KW-1185">Reference proteome</keyword>
<comment type="caution">
    <text evidence="1">The sequence shown here is derived from an EMBL/GenBank/DDBJ whole genome shotgun (WGS) entry which is preliminary data.</text>
</comment>
<protein>
    <submittedName>
        <fullName evidence="1">Lachesin</fullName>
    </submittedName>
</protein>
<dbReference type="AlphaFoldDB" id="A0A5B7KI43"/>